<dbReference type="RefSeq" id="WP_186913708.1">
    <property type="nucleotide sequence ID" value="NZ_JACOFV010000017.1"/>
</dbReference>
<sequence length="475" mass="53395">MTYYVPDEFPVDALPDILKHAVMEVETNTQAPMALIASSALGAISLACQHRVNVRRPTGMESPCSLFMLTIAESGERKTTADQLFTKPIRTFEAIQAEKFQRDLLQYQVEKLAWEIAQKAILRSIDKATTKGEPSDPISQCLADHMAKQPQPPRLIKLIYNDATPEAVALGLHKHWPSAGIVSDEGGSVLGNAATKNFSMANTLWSGGALTIDRRSSESFVVTNARLTISLMVQKKAMKKFCNKRDDEARSIGFLARFLVAEPQSTQGKRYIRNQLPSWQHLPVLQARLTDILNQSVANLDSGQIVDNVVLEFSPEAKQRWVDAYNTIESFVAPGGYLSDFKDYAAKAAENLARMAALFHWVQGSEGLISFDTVDRAARVCSWYTLGFTRFFNATPELSETQADTTLLASWLRTEIRGKGYFTVKKNFIRQRGPNPLRNKERLEKALQLLMSYDWIRYIRYGKTLFVELNSIHFS</sequence>
<proteinExistence type="predicted"/>
<accession>A0A923HMQ1</accession>
<dbReference type="InterPro" id="IPR025048">
    <property type="entry name" value="DUF3987"/>
</dbReference>
<dbReference type="Proteomes" id="UP000634011">
    <property type="component" value="Unassembled WGS sequence"/>
</dbReference>
<protein>
    <submittedName>
        <fullName evidence="1">DUF3987 domain-containing protein</fullName>
    </submittedName>
</protein>
<organism evidence="1 2">
    <name type="scientific">Undibacterium jejuense</name>
    <dbReference type="NCBI Taxonomy" id="1344949"/>
    <lineage>
        <taxon>Bacteria</taxon>
        <taxon>Pseudomonadati</taxon>
        <taxon>Pseudomonadota</taxon>
        <taxon>Betaproteobacteria</taxon>
        <taxon>Burkholderiales</taxon>
        <taxon>Oxalobacteraceae</taxon>
        <taxon>Undibacterium</taxon>
    </lineage>
</organism>
<reference evidence="1" key="1">
    <citation type="submission" date="2020-08" db="EMBL/GenBank/DDBJ databases">
        <title>Novel species isolated from subtropical streams in China.</title>
        <authorList>
            <person name="Lu H."/>
        </authorList>
    </citation>
    <scope>NUCLEOTIDE SEQUENCE</scope>
    <source>
        <strain evidence="1">KACC 12607</strain>
    </source>
</reference>
<dbReference type="AlphaFoldDB" id="A0A923HMQ1"/>
<keyword evidence="2" id="KW-1185">Reference proteome</keyword>
<evidence type="ECO:0000313" key="2">
    <source>
        <dbReference type="Proteomes" id="UP000634011"/>
    </source>
</evidence>
<gene>
    <name evidence="1" type="ORF">H8K32_16790</name>
</gene>
<evidence type="ECO:0000313" key="1">
    <source>
        <dbReference type="EMBL" id="MBC3863764.1"/>
    </source>
</evidence>
<dbReference type="Pfam" id="PF13148">
    <property type="entry name" value="DUF3987"/>
    <property type="match status" value="1"/>
</dbReference>
<comment type="caution">
    <text evidence="1">The sequence shown here is derived from an EMBL/GenBank/DDBJ whole genome shotgun (WGS) entry which is preliminary data.</text>
</comment>
<dbReference type="EMBL" id="JACOFV010000017">
    <property type="protein sequence ID" value="MBC3863764.1"/>
    <property type="molecule type" value="Genomic_DNA"/>
</dbReference>
<name>A0A923HMQ1_9BURK</name>